<feature type="compositionally biased region" description="Polar residues" evidence="12">
    <location>
        <begin position="881"/>
        <end position="896"/>
    </location>
</feature>
<evidence type="ECO:0000256" key="1">
    <source>
        <dbReference type="ARBA" id="ARBA00004114"/>
    </source>
</evidence>
<dbReference type="InterPro" id="IPR052607">
    <property type="entry name" value="CEP104-like"/>
</dbReference>
<dbReference type="Pfam" id="PF21040">
    <property type="entry name" value="CEP104-like_TOG"/>
    <property type="match status" value="1"/>
</dbReference>
<evidence type="ECO:0000259" key="14">
    <source>
        <dbReference type="Pfam" id="PF21039"/>
    </source>
</evidence>
<dbReference type="InterPro" id="IPR011989">
    <property type="entry name" value="ARM-like"/>
</dbReference>
<dbReference type="Pfam" id="PF21038">
    <property type="entry name" value="CEP104_N"/>
    <property type="match status" value="1"/>
</dbReference>
<feature type="region of interest" description="Disordered" evidence="12">
    <location>
        <begin position="401"/>
        <end position="420"/>
    </location>
</feature>
<evidence type="ECO:0000256" key="6">
    <source>
        <dbReference type="ARBA" id="ARBA00023054"/>
    </source>
</evidence>
<dbReference type="FunFam" id="1.25.10.10:FF:000200">
    <property type="entry name" value="Centrosomal protein of 104 kDa"/>
    <property type="match status" value="1"/>
</dbReference>
<evidence type="ECO:0000256" key="8">
    <source>
        <dbReference type="ARBA" id="ARBA00023273"/>
    </source>
</evidence>
<dbReference type="SUPFAM" id="SSF48371">
    <property type="entry name" value="ARM repeat"/>
    <property type="match status" value="1"/>
</dbReference>
<comment type="subcellular location">
    <subcellularLocation>
        <location evidence="2">Cell projection</location>
        <location evidence="2">Cilium</location>
    </subcellularLocation>
    <subcellularLocation>
        <location evidence="1">Cytoplasm</location>
        <location evidence="1">Cytoskeleton</location>
        <location evidence="1">Microtubule organizing center</location>
        <location evidence="1">Centrosome</location>
        <location evidence="1">Centriole</location>
    </subcellularLocation>
    <subcellularLocation>
        <location evidence="3">Cytoplasm</location>
        <location evidence="3">Cytoskeleton</location>
        <location evidence="3">Spindle pole</location>
    </subcellularLocation>
</comment>
<dbReference type="InterPro" id="IPR008979">
    <property type="entry name" value="Galactose-bd-like_sf"/>
</dbReference>
<accession>A0A1A8NDI6</accession>
<keyword evidence="5" id="KW-0677">Repeat</keyword>
<evidence type="ECO:0000256" key="7">
    <source>
        <dbReference type="ARBA" id="ARBA00023212"/>
    </source>
</evidence>
<evidence type="ECO:0000256" key="11">
    <source>
        <dbReference type="ARBA" id="ARBA00068547"/>
    </source>
</evidence>
<organism evidence="15">
    <name type="scientific">Nothobranchius rachovii</name>
    <name type="common">bluefin notho</name>
    <dbReference type="NCBI Taxonomy" id="451742"/>
    <lineage>
        <taxon>Eukaryota</taxon>
        <taxon>Metazoa</taxon>
        <taxon>Chordata</taxon>
        <taxon>Craniata</taxon>
        <taxon>Vertebrata</taxon>
        <taxon>Euteleostomi</taxon>
        <taxon>Actinopterygii</taxon>
        <taxon>Neopterygii</taxon>
        <taxon>Teleostei</taxon>
        <taxon>Neoteleostei</taxon>
        <taxon>Acanthomorphata</taxon>
        <taxon>Ovalentaria</taxon>
        <taxon>Atherinomorphae</taxon>
        <taxon>Cyprinodontiformes</taxon>
        <taxon>Nothobranchiidae</taxon>
        <taxon>Nothobranchius</taxon>
    </lineage>
</organism>
<comment type="subunit">
    <text evidence="10">Interacts with CCP110 and CEP97. Interacts with ARMC9, TOGARAM1, CCDC66 and CSPP1.</text>
</comment>
<dbReference type="PANTHER" id="PTHR13371:SF0">
    <property type="entry name" value="CENTROSOMAL PROTEIN OF 104 KDA"/>
    <property type="match status" value="1"/>
</dbReference>
<evidence type="ECO:0000256" key="12">
    <source>
        <dbReference type="SAM" id="MobiDB-lite"/>
    </source>
</evidence>
<evidence type="ECO:0000313" key="15">
    <source>
        <dbReference type="EMBL" id="SBR66914.1"/>
    </source>
</evidence>
<reference evidence="15" key="2">
    <citation type="submission" date="2016-06" db="EMBL/GenBank/DDBJ databases">
        <title>The genome of a short-lived fish provides insights into sex chromosome evolution and the genetic control of aging.</title>
        <authorList>
            <person name="Reichwald K."/>
            <person name="Felder M."/>
            <person name="Petzold A."/>
            <person name="Koch P."/>
            <person name="Groth M."/>
            <person name="Platzer M."/>
        </authorList>
    </citation>
    <scope>NUCLEOTIDE SEQUENCE</scope>
    <source>
        <tissue evidence="15">Brain</tissue>
    </source>
</reference>
<evidence type="ECO:0000256" key="5">
    <source>
        <dbReference type="ARBA" id="ARBA00022737"/>
    </source>
</evidence>
<proteinExistence type="predicted"/>
<dbReference type="SUPFAM" id="SSF49785">
    <property type="entry name" value="Galactose-binding domain-like"/>
    <property type="match status" value="1"/>
</dbReference>
<dbReference type="AlphaFoldDB" id="A0A1A8NDI6"/>
<dbReference type="GO" id="GO:0005929">
    <property type="term" value="C:cilium"/>
    <property type="evidence" value="ECO:0007669"/>
    <property type="project" value="UniProtKB-SubCell"/>
</dbReference>
<feature type="compositionally biased region" description="Basic and acidic residues" evidence="12">
    <location>
        <begin position="708"/>
        <end position="728"/>
    </location>
</feature>
<feature type="domain" description="Centrosomal protein CEP104 N-terminal" evidence="13">
    <location>
        <begin position="33"/>
        <end position="152"/>
    </location>
</feature>
<evidence type="ECO:0000259" key="13">
    <source>
        <dbReference type="Pfam" id="PF21038"/>
    </source>
</evidence>
<keyword evidence="6" id="KW-0175">Coiled coil</keyword>
<dbReference type="Pfam" id="PF21039">
    <property type="entry name" value="CEP104_ZnF"/>
    <property type="match status" value="1"/>
</dbReference>
<gene>
    <name evidence="15" type="primary">CEP104</name>
</gene>
<feature type="domain" description="Centrosomal protein CEP104 Zn finger" evidence="14">
    <location>
        <begin position="763"/>
        <end position="875"/>
    </location>
</feature>
<dbReference type="GO" id="GO:0000922">
    <property type="term" value="C:spindle pole"/>
    <property type="evidence" value="ECO:0007669"/>
    <property type="project" value="UniProtKB-SubCell"/>
</dbReference>
<sequence>MPKKIGFIVVSSSSHEDKFSAKELMVHAPTVNGWRSSRLCSFPQHITLQLVERSRIRKLQLLAHQYLIPTKVEFYIGDSLPETSPPGLSGQLQRLGYVSLADNEKTAFKSRELKSVHVDAAGTYLRIMLHRNHPNRYNHHNQVGLVAINVLGDPLDGSSSLNTTPSGEQLIEHYLTSTQQEAALDTTFMGKTESISPFDDLAFDMYQDPEVAYIIRLLDQKKHDMVQQENFEVAKILKQAIADLQKVGERLARYDVEKRCAIEKEDYDLAKKKKELMDEYRRTVYQQLEVHNLLDITVITGAAGSSPVLGPPTHLPSPGPTKPLLSTDPFRKGKKINSHQHQLPAKPAVVSKHIRPPDASAALPKIDVTTLLYDEMPLPALQRPLESIPSPVAERLPKCDAQRTSQGPEPIGEPEPLTETAQREAGLAVEVYGERLVAGAYSKTWCHREDALVTVHSKLQLSSTAAKEELRNMSRAAVFLVKMALLDKVTPVFHASLKLLRLLVQLIPGLGLGQAEVIHCIEQTFPHLLFRTGDLANRVRAAAVTFIQEIAVLKDVRAVQIIPGELVKPYKSNFPSRLAQSRAELIKNLLVDLGLENSGFTLENVITFCTAALEHSTKAVRELAVSIILSMYQQHRSAVLSYLPPSDAPTWNKFLYKTLFDGFAKLDGKLAETQTIKKGRKQQCGKKETEEIHSLQEQLAVLKDITEKENESTKGQSPKKEQHKDIKGSVKGAKASVTKRPQSSTSYGEGGVQHSIKYLDNLCIFCGKKDESFTEDGLDIHYWKQCPMLRRCDECRQVVEIASLTEHLLSECKNRSRFSQCPRCSEAVPTEGLTAHAQGPSCNPLVSGNGSTSNHCSLCHDNFPPGEEAWKAHLMGRDGCKQNSRRTAVTQRTQPAQGRAAGGTKMKQAWSVGAGPRPRPRVRPVGRGSRIPALTPLIKRNTPGKR</sequence>
<dbReference type="Gene3D" id="1.25.10.10">
    <property type="entry name" value="Leucine-rich Repeat Variant"/>
    <property type="match status" value="1"/>
</dbReference>
<keyword evidence="8" id="KW-0966">Cell projection</keyword>
<reference evidence="15" key="1">
    <citation type="submission" date="2016-05" db="EMBL/GenBank/DDBJ databases">
        <authorList>
            <person name="Lavstsen T."/>
            <person name="Jespersen J.S."/>
        </authorList>
    </citation>
    <scope>NUCLEOTIDE SEQUENCE</scope>
    <source>
        <tissue evidence="15">Brain</tissue>
    </source>
</reference>
<dbReference type="InterPro" id="IPR048738">
    <property type="entry name" value="CEP104_Znf"/>
</dbReference>
<evidence type="ECO:0000256" key="4">
    <source>
        <dbReference type="ARBA" id="ARBA00022490"/>
    </source>
</evidence>
<evidence type="ECO:0000256" key="3">
    <source>
        <dbReference type="ARBA" id="ARBA00004647"/>
    </source>
</evidence>
<dbReference type="PANTHER" id="PTHR13371">
    <property type="entry name" value="GLYCINE-, GLUTAMATE-, THIENYLCYCLOHEXYLPIPERIDINE-BINDING PROTEIN"/>
    <property type="match status" value="1"/>
</dbReference>
<dbReference type="GO" id="GO:0005814">
    <property type="term" value="C:centriole"/>
    <property type="evidence" value="ECO:0007669"/>
    <property type="project" value="UniProtKB-SubCell"/>
</dbReference>
<feature type="region of interest" description="Disordered" evidence="12">
    <location>
        <begin position="881"/>
        <end position="933"/>
    </location>
</feature>
<protein>
    <recommendedName>
        <fullName evidence="11">Centrosomal protein of 104 kDa</fullName>
    </recommendedName>
</protein>
<evidence type="ECO:0000256" key="9">
    <source>
        <dbReference type="ARBA" id="ARBA00059645"/>
    </source>
</evidence>
<feature type="region of interest" description="Disordered" evidence="12">
    <location>
        <begin position="708"/>
        <end position="750"/>
    </location>
</feature>
<keyword evidence="4" id="KW-0963">Cytoplasm</keyword>
<keyword evidence="7" id="KW-0206">Cytoskeleton</keyword>
<name>A0A1A8NDI6_9TELE</name>
<dbReference type="InterPro" id="IPR016024">
    <property type="entry name" value="ARM-type_fold"/>
</dbReference>
<dbReference type="EMBL" id="HAEH01001446">
    <property type="protein sequence ID" value="SBR66914.1"/>
    <property type="molecule type" value="Transcribed_RNA"/>
</dbReference>
<comment type="function">
    <text evidence="9">Required for ciliogenesis and for structural integrity at the ciliary tip.</text>
</comment>
<evidence type="ECO:0000256" key="10">
    <source>
        <dbReference type="ARBA" id="ARBA00065345"/>
    </source>
</evidence>
<evidence type="ECO:0000256" key="2">
    <source>
        <dbReference type="ARBA" id="ARBA00004138"/>
    </source>
</evidence>
<dbReference type="InterPro" id="IPR048739">
    <property type="entry name" value="CEP104_N"/>
</dbReference>